<dbReference type="PANTHER" id="PTHR13260:SF0">
    <property type="entry name" value="ANAPHASE-PROMOTING COMPLEX SUBUNIT 4"/>
    <property type="match status" value="1"/>
</dbReference>
<dbReference type="InterPro" id="IPR024977">
    <property type="entry name" value="Apc4-like_WD40_dom"/>
</dbReference>
<feature type="domain" description="Anaphase-promoting complex subunit 4 long" evidence="7">
    <location>
        <begin position="178"/>
        <end position="367"/>
    </location>
</feature>
<dbReference type="Proteomes" id="UP001152885">
    <property type="component" value="Unassembled WGS sequence"/>
</dbReference>
<dbReference type="GO" id="GO:0031145">
    <property type="term" value="P:anaphase-promoting complex-dependent catabolic process"/>
    <property type="evidence" value="ECO:0007669"/>
    <property type="project" value="InterPro"/>
</dbReference>
<evidence type="ECO:0000256" key="3">
    <source>
        <dbReference type="ARBA" id="ARBA00022776"/>
    </source>
</evidence>
<name>A0A9W4TXA4_9ASCO</name>
<evidence type="ECO:0000256" key="1">
    <source>
        <dbReference type="ARBA" id="ARBA00016067"/>
    </source>
</evidence>
<keyword evidence="3" id="KW-0498">Mitosis</keyword>
<dbReference type="GO" id="GO:0034399">
    <property type="term" value="C:nuclear periphery"/>
    <property type="evidence" value="ECO:0007669"/>
    <property type="project" value="TreeGrafter"/>
</dbReference>
<evidence type="ECO:0000259" key="7">
    <source>
        <dbReference type="Pfam" id="PF12896"/>
    </source>
</evidence>
<dbReference type="GO" id="GO:0051301">
    <property type="term" value="P:cell division"/>
    <property type="evidence" value="ECO:0007669"/>
    <property type="project" value="UniProtKB-KW"/>
</dbReference>
<keyword evidence="4" id="KW-0833">Ubl conjugation pathway</keyword>
<evidence type="ECO:0000259" key="6">
    <source>
        <dbReference type="Pfam" id="PF12894"/>
    </source>
</evidence>
<dbReference type="Pfam" id="PF12896">
    <property type="entry name" value="ANAPC4"/>
    <property type="match status" value="1"/>
</dbReference>
<gene>
    <name evidence="8" type="ORF">CANVERA_P4613</name>
</gene>
<dbReference type="PANTHER" id="PTHR13260">
    <property type="entry name" value="ANAPHASE PROMOTING COMPLEX SUBUNIT 4 APC4"/>
    <property type="match status" value="1"/>
</dbReference>
<accession>A0A9W4TXA4</accession>
<comment type="caution">
    <text evidence="8">The sequence shown here is derived from an EMBL/GenBank/DDBJ whole genome shotgun (WGS) entry which is preliminary data.</text>
</comment>
<dbReference type="GO" id="GO:0070979">
    <property type="term" value="P:protein K11-linked ubiquitination"/>
    <property type="evidence" value="ECO:0007669"/>
    <property type="project" value="TreeGrafter"/>
</dbReference>
<keyword evidence="2" id="KW-0132">Cell division</keyword>
<dbReference type="InterPro" id="IPR024790">
    <property type="entry name" value="APC4_long_dom"/>
</dbReference>
<protein>
    <recommendedName>
        <fullName evidence="1">Anaphase-promoting complex subunit 4</fullName>
    </recommendedName>
</protein>
<sequence>MTTIIYNGKLPTLLYDPNCIFTWCPQLNLIFISMNKMSIWCYRINGERIYSINNKSQIKQITFHDKFFCLSGIDNLIKIYNSNDGNLIKILDYKFNNIQFLNWNKTEYKLDNDKLSKFPKIYELETKLDYLVVVDDNEIIFNFNKLWTINLPCEYKITQQVQSDLFDQVYLSEDKLIRINFNIENKPLYIDTILKLCQLSQMMENITSTIKNLETELRTFVIILDRYLSNLNEDIRNVDIFTFLNDLLITNLIPESSKDYWLNQFGERGYKKLVKMSTHLKEYCLNTIFQYLISIMERIIILVGDINGIIKWDKHLIGLDNVDQFLQCCKDLLKFYYKFLWDLRIEFDQFDEFLNWIKTILDTLNDQENVELNYSTSNVLEYINEKLTTPSILKYFKFEDLEFMKNKETDLMVQQHRTFQNQFELILLSIKNHHSSIISINLIQSIKLPKLYTSLKLTKWNNEIIIAYIDSNSNLIITSLRKQLSSIPNVKLFEFDQDSLIALTDKNLLIININSIIPIQLPKINFEPKRLCLNNQFGCLADSKNQNYTIFKFG</sequence>
<keyword evidence="9" id="KW-1185">Reference proteome</keyword>
<keyword evidence="5" id="KW-0131">Cell cycle</keyword>
<evidence type="ECO:0000256" key="2">
    <source>
        <dbReference type="ARBA" id="ARBA00022618"/>
    </source>
</evidence>
<dbReference type="OrthoDB" id="2110451at2759"/>
<reference evidence="8" key="1">
    <citation type="submission" date="2022-12" db="EMBL/GenBank/DDBJ databases">
        <authorList>
            <person name="Brejova B."/>
        </authorList>
    </citation>
    <scope>NUCLEOTIDE SEQUENCE</scope>
</reference>
<dbReference type="InterPro" id="IPR024789">
    <property type="entry name" value="APC4"/>
</dbReference>
<dbReference type="GO" id="GO:0005680">
    <property type="term" value="C:anaphase-promoting complex"/>
    <property type="evidence" value="ECO:0007669"/>
    <property type="project" value="InterPro"/>
</dbReference>
<dbReference type="AlphaFoldDB" id="A0A9W4TXA4"/>
<evidence type="ECO:0000313" key="9">
    <source>
        <dbReference type="Proteomes" id="UP001152885"/>
    </source>
</evidence>
<proteinExistence type="predicted"/>
<organism evidence="8 9">
    <name type="scientific">Candida verbasci</name>
    <dbReference type="NCBI Taxonomy" id="1227364"/>
    <lineage>
        <taxon>Eukaryota</taxon>
        <taxon>Fungi</taxon>
        <taxon>Dikarya</taxon>
        <taxon>Ascomycota</taxon>
        <taxon>Saccharomycotina</taxon>
        <taxon>Pichiomycetes</taxon>
        <taxon>Debaryomycetaceae</taxon>
        <taxon>Candida/Lodderomyces clade</taxon>
        <taxon>Candida</taxon>
    </lineage>
</organism>
<dbReference type="InterPro" id="IPR036322">
    <property type="entry name" value="WD40_repeat_dom_sf"/>
</dbReference>
<evidence type="ECO:0000313" key="8">
    <source>
        <dbReference type="EMBL" id="CAI5760102.1"/>
    </source>
</evidence>
<dbReference type="SUPFAM" id="SSF50978">
    <property type="entry name" value="WD40 repeat-like"/>
    <property type="match status" value="1"/>
</dbReference>
<dbReference type="Pfam" id="PF12894">
    <property type="entry name" value="ANAPC4_WD40"/>
    <property type="match status" value="1"/>
</dbReference>
<feature type="domain" description="Anaphase-promoting complex subunit 4-like WD40" evidence="6">
    <location>
        <begin position="22"/>
        <end position="105"/>
    </location>
</feature>
<dbReference type="EMBL" id="CANTUO010000005">
    <property type="protein sequence ID" value="CAI5760102.1"/>
    <property type="molecule type" value="Genomic_DNA"/>
</dbReference>
<evidence type="ECO:0000256" key="4">
    <source>
        <dbReference type="ARBA" id="ARBA00022786"/>
    </source>
</evidence>
<evidence type="ECO:0000256" key="5">
    <source>
        <dbReference type="ARBA" id="ARBA00023306"/>
    </source>
</evidence>